<accession>A0A3S9U961</accession>
<dbReference type="KEGG" id="vg:55009888"/>
<sequence>MSRKAIRPSNRVQVGASQTGRVVMTGKHKQGGTWVRTYKVRFDTDAIRTVRGHLVQPV</sequence>
<name>A0A3S9U961_9CAUD</name>
<dbReference type="RefSeq" id="YP_009818545.1">
    <property type="nucleotide sequence ID" value="NC_048139.1"/>
</dbReference>
<gene>
    <name evidence="1" type="primary">110</name>
    <name evidence="1" type="ORF">SEA_HIYAA_110</name>
</gene>
<reference evidence="1 2" key="1">
    <citation type="submission" date="2018-12" db="EMBL/GenBank/DDBJ databases">
        <authorList>
            <person name="Lieu J.K."/>
            <person name="Tian C.Z."/>
            <person name="Hsaio W.J."/>
            <person name="Shaffer C.D."/>
            <person name="Weston-Hafer K.A."/>
            <person name="Russell D.A."/>
            <person name="Pope W.H."/>
            <person name="Jacobs-Sera D."/>
            <person name="Hendrix R.W."/>
            <person name="Hatfull G.F."/>
        </authorList>
    </citation>
    <scope>NUCLEOTIDE SEQUENCE [LARGE SCALE GENOMIC DNA]</scope>
</reference>
<dbReference type="Proteomes" id="UP000287372">
    <property type="component" value="Segment"/>
</dbReference>
<organism evidence="1 2">
    <name type="scientific">Streptomyces phage Hiyaa</name>
    <dbReference type="NCBI Taxonomy" id="2499072"/>
    <lineage>
        <taxon>Viruses</taxon>
        <taxon>Duplodnaviria</taxon>
        <taxon>Heunggongvirae</taxon>
        <taxon>Uroviricota</taxon>
        <taxon>Caudoviricetes</taxon>
        <taxon>Hiyaavirus</taxon>
        <taxon>Hiyaavirus hiyaa</taxon>
    </lineage>
</organism>
<evidence type="ECO:0000313" key="1">
    <source>
        <dbReference type="EMBL" id="AZS06749.1"/>
    </source>
</evidence>
<dbReference type="EMBL" id="MK279841">
    <property type="protein sequence ID" value="AZS06749.1"/>
    <property type="molecule type" value="Genomic_DNA"/>
</dbReference>
<protein>
    <submittedName>
        <fullName evidence="1">Uncharacterized protein</fullName>
    </submittedName>
</protein>
<evidence type="ECO:0000313" key="2">
    <source>
        <dbReference type="Proteomes" id="UP000287372"/>
    </source>
</evidence>
<proteinExistence type="predicted"/>
<keyword evidence="2" id="KW-1185">Reference proteome</keyword>
<dbReference type="GeneID" id="55009888"/>